<keyword evidence="1" id="KW-1133">Transmembrane helix</keyword>
<evidence type="ECO:0000313" key="3">
    <source>
        <dbReference type="Proteomes" id="UP000266723"/>
    </source>
</evidence>
<protein>
    <submittedName>
        <fullName evidence="2">Uncharacterized protein</fullName>
    </submittedName>
</protein>
<keyword evidence="3" id="KW-1185">Reference proteome</keyword>
<gene>
    <name evidence="2" type="ORF">DY000_02047520</name>
</gene>
<sequence length="74" mass="7942">MTFFPSKDQDWSQASGVPLATAVFPVVGTSRHEPLVPGPRALVELAHLSFVAVIFSLCAPASSICPIIHIKTKR</sequence>
<reference evidence="2 3" key="1">
    <citation type="journal article" date="2020" name="BMC Genomics">
        <title>Intraspecific diversification of the crop wild relative Brassica cretica Lam. using demographic model selection.</title>
        <authorList>
            <person name="Kioukis A."/>
            <person name="Michalopoulou V.A."/>
            <person name="Briers L."/>
            <person name="Pirintsos S."/>
            <person name="Studholme D.J."/>
            <person name="Pavlidis P."/>
            <person name="Sarris P.F."/>
        </authorList>
    </citation>
    <scope>NUCLEOTIDE SEQUENCE [LARGE SCALE GENOMIC DNA]</scope>
    <source>
        <strain evidence="3">cv. PFS-1207/04</strain>
    </source>
</reference>
<evidence type="ECO:0000256" key="1">
    <source>
        <dbReference type="SAM" id="Phobius"/>
    </source>
</evidence>
<feature type="transmembrane region" description="Helical" evidence="1">
    <location>
        <begin position="45"/>
        <end position="68"/>
    </location>
</feature>
<dbReference type="Proteomes" id="UP000266723">
    <property type="component" value="Unassembled WGS sequence"/>
</dbReference>
<keyword evidence="1" id="KW-0472">Membrane</keyword>
<keyword evidence="1" id="KW-0812">Transmembrane</keyword>
<dbReference type="EMBL" id="QGKV02000297">
    <property type="protein sequence ID" value="KAF3606388.1"/>
    <property type="molecule type" value="Genomic_DNA"/>
</dbReference>
<evidence type="ECO:0000313" key="2">
    <source>
        <dbReference type="EMBL" id="KAF3606388.1"/>
    </source>
</evidence>
<comment type="caution">
    <text evidence="2">The sequence shown here is derived from an EMBL/GenBank/DDBJ whole genome shotgun (WGS) entry which is preliminary data.</text>
</comment>
<organism evidence="2 3">
    <name type="scientific">Brassica cretica</name>
    <name type="common">Mustard</name>
    <dbReference type="NCBI Taxonomy" id="69181"/>
    <lineage>
        <taxon>Eukaryota</taxon>
        <taxon>Viridiplantae</taxon>
        <taxon>Streptophyta</taxon>
        <taxon>Embryophyta</taxon>
        <taxon>Tracheophyta</taxon>
        <taxon>Spermatophyta</taxon>
        <taxon>Magnoliopsida</taxon>
        <taxon>eudicotyledons</taxon>
        <taxon>Gunneridae</taxon>
        <taxon>Pentapetalae</taxon>
        <taxon>rosids</taxon>
        <taxon>malvids</taxon>
        <taxon>Brassicales</taxon>
        <taxon>Brassicaceae</taxon>
        <taxon>Brassiceae</taxon>
        <taxon>Brassica</taxon>
    </lineage>
</organism>
<accession>A0ABQ7ERU3</accession>
<proteinExistence type="predicted"/>
<name>A0ABQ7ERU3_BRACR</name>